<keyword evidence="10" id="KW-0407">Ion channel</keyword>
<gene>
    <name evidence="13" type="ORF">Ciccas_005586</name>
</gene>
<evidence type="ECO:0000256" key="11">
    <source>
        <dbReference type="SAM" id="Phobius"/>
    </source>
</evidence>
<evidence type="ECO:0000256" key="10">
    <source>
        <dbReference type="ARBA" id="ARBA00023303"/>
    </source>
</evidence>
<evidence type="ECO:0000256" key="1">
    <source>
        <dbReference type="ARBA" id="ARBA00004141"/>
    </source>
</evidence>
<dbReference type="Gene3D" id="1.10.287.70">
    <property type="match status" value="1"/>
</dbReference>
<evidence type="ECO:0000313" key="13">
    <source>
        <dbReference type="EMBL" id="KAL3315778.1"/>
    </source>
</evidence>
<dbReference type="FunFam" id="1.10.287.70:FF:000143">
    <property type="entry name" value="Probable glutamate receptor"/>
    <property type="match status" value="1"/>
</dbReference>
<protein>
    <recommendedName>
        <fullName evidence="12">Ionotropic glutamate receptor C-terminal domain-containing protein</fullName>
    </recommendedName>
</protein>
<keyword evidence="5" id="KW-0406">Ion transport</keyword>
<keyword evidence="14" id="KW-1185">Reference proteome</keyword>
<proteinExistence type="predicted"/>
<evidence type="ECO:0000256" key="8">
    <source>
        <dbReference type="ARBA" id="ARBA00023180"/>
    </source>
</evidence>
<evidence type="ECO:0000256" key="7">
    <source>
        <dbReference type="ARBA" id="ARBA00023170"/>
    </source>
</evidence>
<evidence type="ECO:0000259" key="12">
    <source>
        <dbReference type="SMART" id="SM00079"/>
    </source>
</evidence>
<dbReference type="PANTHER" id="PTHR18966">
    <property type="entry name" value="IONOTROPIC GLUTAMATE RECEPTOR"/>
    <property type="match status" value="1"/>
</dbReference>
<dbReference type="SMART" id="SM00079">
    <property type="entry name" value="PBPe"/>
    <property type="match status" value="1"/>
</dbReference>
<comment type="subcellular location">
    <subcellularLocation>
        <location evidence="1">Membrane</location>
        <topology evidence="1">Multi-pass membrane protein</topology>
    </subcellularLocation>
</comment>
<dbReference type="Proteomes" id="UP001626550">
    <property type="component" value="Unassembled WGS sequence"/>
</dbReference>
<feature type="domain" description="Ionotropic glutamate receptor C-terminal" evidence="12">
    <location>
        <begin position="39"/>
        <end position="267"/>
    </location>
</feature>
<feature type="transmembrane region" description="Helical" evidence="11">
    <location>
        <begin position="28"/>
        <end position="49"/>
    </location>
</feature>
<dbReference type="GO" id="GO:0016020">
    <property type="term" value="C:membrane"/>
    <property type="evidence" value="ECO:0007669"/>
    <property type="project" value="UniProtKB-SubCell"/>
</dbReference>
<evidence type="ECO:0000256" key="5">
    <source>
        <dbReference type="ARBA" id="ARBA00023065"/>
    </source>
</evidence>
<name>A0ABD2Q8P4_9PLAT</name>
<keyword evidence="9" id="KW-1071">Ligand-gated ion channel</keyword>
<evidence type="ECO:0000256" key="9">
    <source>
        <dbReference type="ARBA" id="ARBA00023286"/>
    </source>
</evidence>
<dbReference type="AlphaFoldDB" id="A0ABD2Q8P4"/>
<feature type="transmembrane region" description="Helical" evidence="11">
    <location>
        <begin position="290"/>
        <end position="311"/>
    </location>
</feature>
<keyword evidence="2" id="KW-0813">Transport</keyword>
<organism evidence="13 14">
    <name type="scientific">Cichlidogyrus casuarinus</name>
    <dbReference type="NCBI Taxonomy" id="1844966"/>
    <lineage>
        <taxon>Eukaryota</taxon>
        <taxon>Metazoa</taxon>
        <taxon>Spiralia</taxon>
        <taxon>Lophotrochozoa</taxon>
        <taxon>Platyhelminthes</taxon>
        <taxon>Monogenea</taxon>
        <taxon>Monopisthocotylea</taxon>
        <taxon>Dactylogyridea</taxon>
        <taxon>Ancyrocephalidae</taxon>
        <taxon>Cichlidogyrus</taxon>
    </lineage>
</organism>
<keyword evidence="4 11" id="KW-1133">Transmembrane helix</keyword>
<evidence type="ECO:0000256" key="3">
    <source>
        <dbReference type="ARBA" id="ARBA00022692"/>
    </source>
</evidence>
<dbReference type="Pfam" id="PF00060">
    <property type="entry name" value="Lig_chan"/>
    <property type="match status" value="1"/>
</dbReference>
<dbReference type="SUPFAM" id="SSF81324">
    <property type="entry name" value="Voltage-gated potassium channels"/>
    <property type="match status" value="1"/>
</dbReference>
<feature type="transmembrane region" description="Helical" evidence="11">
    <location>
        <begin position="98"/>
        <end position="120"/>
    </location>
</feature>
<accession>A0ABD2Q8P4</accession>
<comment type="caution">
    <text evidence="13">The sequence shown here is derived from an EMBL/GenBank/DDBJ whole genome shotgun (WGS) entry which is preliminary data.</text>
</comment>
<reference evidence="13 14" key="1">
    <citation type="submission" date="2024-11" db="EMBL/GenBank/DDBJ databases">
        <title>Adaptive evolution of stress response genes in parasites aligns with host niche diversity.</title>
        <authorList>
            <person name="Hahn C."/>
            <person name="Resl P."/>
        </authorList>
    </citation>
    <scope>NUCLEOTIDE SEQUENCE [LARGE SCALE GENOMIC DNA]</scope>
    <source>
        <strain evidence="13">EGGRZ-B1_66</strain>
        <tissue evidence="13">Body</tissue>
    </source>
</reference>
<evidence type="ECO:0000256" key="4">
    <source>
        <dbReference type="ARBA" id="ARBA00022989"/>
    </source>
</evidence>
<dbReference type="EMBL" id="JBJKFK010000666">
    <property type="protein sequence ID" value="KAL3315778.1"/>
    <property type="molecule type" value="Genomic_DNA"/>
</dbReference>
<keyword evidence="8" id="KW-0325">Glycoprotein</keyword>
<dbReference type="InterPro" id="IPR001320">
    <property type="entry name" value="Iontro_rcpt_C"/>
</dbReference>
<evidence type="ECO:0000256" key="2">
    <source>
        <dbReference type="ARBA" id="ARBA00022448"/>
    </source>
</evidence>
<evidence type="ECO:0000313" key="14">
    <source>
        <dbReference type="Proteomes" id="UP001626550"/>
    </source>
</evidence>
<keyword evidence="6 11" id="KW-0472">Membrane</keyword>
<evidence type="ECO:0000256" key="6">
    <source>
        <dbReference type="ARBA" id="ARBA00023136"/>
    </source>
</evidence>
<dbReference type="SUPFAM" id="SSF53850">
    <property type="entry name" value="Periplasmic binding protein-like II"/>
    <property type="match status" value="1"/>
</dbReference>
<keyword evidence="7" id="KW-0675">Receptor</keyword>
<feature type="transmembrane region" description="Helical" evidence="11">
    <location>
        <begin position="61"/>
        <end position="78"/>
    </location>
</feature>
<dbReference type="GO" id="GO:0034220">
    <property type="term" value="P:monoatomic ion transmembrane transport"/>
    <property type="evidence" value="ECO:0007669"/>
    <property type="project" value="UniProtKB-KW"/>
</dbReference>
<keyword evidence="3 11" id="KW-0812">Transmembrane</keyword>
<sequence>MNFGLSVMVRKPEKTKPGTFSFLNPLTYGVWLGILSAGIIIAVIMRVLSQLSPKELKRDDKTAGFTLGNSLWFIMASFMHQGIDLFPVSPSTRLLAAIWRFFCLVLTAYYTANLAAALSVGKLISPINSLQDLIDKKDLGYQVGMVGNGSTHAFFASSNDSLYKEVYKMMLSQSKEMSFPTEIGLGVENVRNRQFKYAFILETRMNEYLNQRKPCNTMQVGEPFTSKTYAVAVAPAFEFLKKNITQMILLMREDQTLAKLYSEWWIEKGECPDGTKDSPSEALTLVNLSGAFYILIAGLMLAMIMGLYPIVTQYKNSKRDSIDLPSPKQTNPGRYFYAIDSEI</sequence>
<dbReference type="InterPro" id="IPR015683">
    <property type="entry name" value="Ionotropic_Glu_rcpt"/>
</dbReference>